<evidence type="ECO:0008006" key="3">
    <source>
        <dbReference type="Google" id="ProtNLM"/>
    </source>
</evidence>
<reference evidence="1 2" key="1">
    <citation type="submission" date="2021-05" db="EMBL/GenBank/DDBJ databases">
        <title>Genome Assembly of Synthetic Allotetraploid Brassica napus Reveals Homoeologous Exchanges between Subgenomes.</title>
        <authorList>
            <person name="Davis J.T."/>
        </authorList>
    </citation>
    <scope>NUCLEOTIDE SEQUENCE [LARGE SCALE GENOMIC DNA]</scope>
    <source>
        <strain evidence="2">cv. Da-Ae</strain>
        <tissue evidence="1">Seedling</tissue>
    </source>
</reference>
<organism evidence="1 2">
    <name type="scientific">Brassica napus</name>
    <name type="common">Rape</name>
    <dbReference type="NCBI Taxonomy" id="3708"/>
    <lineage>
        <taxon>Eukaryota</taxon>
        <taxon>Viridiplantae</taxon>
        <taxon>Streptophyta</taxon>
        <taxon>Embryophyta</taxon>
        <taxon>Tracheophyta</taxon>
        <taxon>Spermatophyta</taxon>
        <taxon>Magnoliopsida</taxon>
        <taxon>eudicotyledons</taxon>
        <taxon>Gunneridae</taxon>
        <taxon>Pentapetalae</taxon>
        <taxon>rosids</taxon>
        <taxon>malvids</taxon>
        <taxon>Brassicales</taxon>
        <taxon>Brassicaceae</taxon>
        <taxon>Brassiceae</taxon>
        <taxon>Brassica</taxon>
    </lineage>
</organism>
<comment type="caution">
    <text evidence="1">The sequence shown here is derived from an EMBL/GenBank/DDBJ whole genome shotgun (WGS) entry which is preliminary data.</text>
</comment>
<dbReference type="InterPro" id="IPR045093">
    <property type="entry name" value="Cullin"/>
</dbReference>
<protein>
    <recommendedName>
        <fullName evidence="3">Cullin N-terminal domain-containing protein</fullName>
    </recommendedName>
</protein>
<dbReference type="Gene3D" id="1.20.1310.10">
    <property type="entry name" value="Cullin Repeats"/>
    <property type="match status" value="1"/>
</dbReference>
<sequence>MVMWGYNGDALIQQAEDALTRGVGKVIVRDIVGLHNKYMDYIGDCFQNHSHFHNLPYRWNLLQKSSALMYYKSEDRDTLNGGGRVKGKVLVREIAGLHDKYMDYVGTVFRTALSSTRLNASIQKAEDAAATGSLDGHKHSLFHNAKKDAFKIFCNEEVAGSPSAVLLATYCKKLLKKAEGDDTKDDISTMFRFYHAISKGLEPVAEAFRIQVTTKGNGLIEQAEYALTSGGSVEEQMVVRDWFHKLSLFNKRKLANRLLLHHSVCDEHERSILTKLRGQFCAGFYLSDGWHAPVANTTVSSPLKRSVTYLVTPSITSMILMALL</sequence>
<evidence type="ECO:0000313" key="2">
    <source>
        <dbReference type="Proteomes" id="UP000824890"/>
    </source>
</evidence>
<proteinExistence type="predicted"/>
<dbReference type="Proteomes" id="UP000824890">
    <property type="component" value="Unassembled WGS sequence"/>
</dbReference>
<keyword evidence="2" id="KW-1185">Reference proteome</keyword>
<evidence type="ECO:0000313" key="1">
    <source>
        <dbReference type="EMBL" id="KAH0900153.1"/>
    </source>
</evidence>
<gene>
    <name evidence="1" type="ORF">HID58_049721</name>
</gene>
<name>A0ABQ8B602_BRANA</name>
<dbReference type="PANTHER" id="PTHR11932">
    <property type="entry name" value="CULLIN"/>
    <property type="match status" value="1"/>
</dbReference>
<accession>A0ABQ8B602</accession>
<dbReference type="EMBL" id="JAGKQM010000012">
    <property type="protein sequence ID" value="KAH0900153.1"/>
    <property type="molecule type" value="Genomic_DNA"/>
</dbReference>